<accession>A0ACD3SK68</accession>
<evidence type="ECO:0000313" key="2">
    <source>
        <dbReference type="Proteomes" id="UP000004277"/>
    </source>
</evidence>
<reference evidence="1" key="1">
    <citation type="submission" date="2019-05" db="EMBL/GenBank/DDBJ databases">
        <title>Revised genome assembly of Burkholderiaceae (previously Ralstonia) sp. PBA.</title>
        <authorList>
            <person name="Gan H.M."/>
        </authorList>
    </citation>
    <scope>NUCLEOTIDE SEQUENCE</scope>
    <source>
        <strain evidence="1">PBA</strain>
    </source>
</reference>
<name>A0ACD3SK68_9BURK</name>
<evidence type="ECO:0000313" key="1">
    <source>
        <dbReference type="EMBL" id="TMS56589.1"/>
    </source>
</evidence>
<dbReference type="EC" id="2.4.2.52" evidence="1"/>
<comment type="caution">
    <text evidence="1">The sequence shown here is derived from an EMBL/GenBank/DDBJ whole genome shotgun (WGS) entry which is preliminary data.</text>
</comment>
<keyword evidence="2" id="KW-1185">Reference proteome</keyword>
<gene>
    <name evidence="1" type="primary">mdcB</name>
    <name evidence="1" type="ORF">MW7_016015</name>
</gene>
<sequence length="298" mass="31055">MTSSAVTSEVLPRSRSSASVPGEAPPAYARTIRNAAVRALQEEVITYPKPGLVSLVDTGSHVDMDATTFARSTLALRHYFSRIAVAGAERAPFGVLRRLGIEAEIDMLRATHGINTHRGAIFNLGLLAAAAGFRAQHGAGTGTDTVALGAIVQACWGDDLARHRRDAASHGSRASAMHGVGGAKAEALGGFPSLYEVALPAYRSVLAAGLSANQARVQAFFALLARLDDTNLLHRGGGAGLAFAQTEARAFLAAGGVHVPAWRTRAIALHRAFCARRLSPGGSADLLAACLLVHRIEG</sequence>
<dbReference type="EMBL" id="AKCV02000026">
    <property type="protein sequence ID" value="TMS56589.1"/>
    <property type="molecule type" value="Genomic_DNA"/>
</dbReference>
<protein>
    <submittedName>
        <fullName evidence="1">Triphosphoribosyl-dephospho-CoA synthase MdcB</fullName>
        <ecNumber evidence="1">2.4.2.52</ecNumber>
    </submittedName>
</protein>
<dbReference type="Proteomes" id="UP000004277">
    <property type="component" value="Unassembled WGS sequence"/>
</dbReference>
<keyword evidence="1" id="KW-0328">Glycosyltransferase</keyword>
<organism evidence="1 2">
    <name type="scientific">Imbroritus primus</name>
    <dbReference type="NCBI Taxonomy" id="3058603"/>
    <lineage>
        <taxon>Bacteria</taxon>
        <taxon>Pseudomonadati</taxon>
        <taxon>Pseudomonadota</taxon>
        <taxon>Betaproteobacteria</taxon>
        <taxon>Burkholderiales</taxon>
        <taxon>Burkholderiaceae</taxon>
        <taxon>Imbroritus</taxon>
    </lineage>
</organism>
<proteinExistence type="predicted"/>
<keyword evidence="1" id="KW-0808">Transferase</keyword>